<gene>
    <name evidence="1" type="ORF">M422DRAFT_781487</name>
</gene>
<sequence>MEFHLLLLDRDSEVPTPHGSTTATLSMVIGSKRWRLSEAFGIDTQSDTIPPYICVSYALGEGHIESILGAGTISDRAVPCLEAAIAANEDIQAIWTAEFCMPNNTEKKQEFNRGYVYSHAEKVIIILDESTWEAINTIIRLDSTIVSDIQSAEEESSTSRLLEIINEDLWIQSLWSYQEIVTSPMLAFVGQTKNSISVDDSSLLNHLGSYLQTFGRMNSITSFDIRKNYPFLDALEDALVDRMLAFDGGPSAFALLSGVYRRTLNGEDCFLSLINILSIEEHNLATIPPSTTTEDISILSESFLSLCERKGDFSFVFCSNRRDTRPGLMWRPAPERLRPMTIWSSFGKEQSGFRVDGGVILKDMYRLTRTTSEIEETVMNALWKKLRFPDYKEKPTLEEVGGDVLARLRVMDYTGSSVYSLWAEGFFFPQHELPSNNDDFEVEIWISTTIQWAFGAPGVAIVKSKGDGMLIQPELIPGVFVGDKIASSGMELRIVW</sequence>
<dbReference type="HOGENOM" id="CLU_015196_0_0_1"/>
<protein>
    <recommendedName>
        <fullName evidence="3">Heterokaryon incompatibility domain-containing protein</fullName>
    </recommendedName>
</protein>
<evidence type="ECO:0000313" key="2">
    <source>
        <dbReference type="Proteomes" id="UP000054279"/>
    </source>
</evidence>
<keyword evidence="2" id="KW-1185">Reference proteome</keyword>
<evidence type="ECO:0008006" key="3">
    <source>
        <dbReference type="Google" id="ProtNLM"/>
    </source>
</evidence>
<dbReference type="OrthoDB" id="6329284at2759"/>
<dbReference type="Proteomes" id="UP000054279">
    <property type="component" value="Unassembled WGS sequence"/>
</dbReference>
<evidence type="ECO:0000313" key="1">
    <source>
        <dbReference type="EMBL" id="KIJ38408.1"/>
    </source>
</evidence>
<name>A0A0C9U630_SPHS4</name>
<proteinExistence type="predicted"/>
<organism evidence="1 2">
    <name type="scientific">Sphaerobolus stellatus (strain SS14)</name>
    <dbReference type="NCBI Taxonomy" id="990650"/>
    <lineage>
        <taxon>Eukaryota</taxon>
        <taxon>Fungi</taxon>
        <taxon>Dikarya</taxon>
        <taxon>Basidiomycota</taxon>
        <taxon>Agaricomycotina</taxon>
        <taxon>Agaricomycetes</taxon>
        <taxon>Phallomycetidae</taxon>
        <taxon>Geastrales</taxon>
        <taxon>Sphaerobolaceae</taxon>
        <taxon>Sphaerobolus</taxon>
    </lineage>
</organism>
<reference evidence="1 2" key="1">
    <citation type="submission" date="2014-06" db="EMBL/GenBank/DDBJ databases">
        <title>Evolutionary Origins and Diversification of the Mycorrhizal Mutualists.</title>
        <authorList>
            <consortium name="DOE Joint Genome Institute"/>
            <consortium name="Mycorrhizal Genomics Consortium"/>
            <person name="Kohler A."/>
            <person name="Kuo A."/>
            <person name="Nagy L.G."/>
            <person name="Floudas D."/>
            <person name="Copeland A."/>
            <person name="Barry K.W."/>
            <person name="Cichocki N."/>
            <person name="Veneault-Fourrey C."/>
            <person name="LaButti K."/>
            <person name="Lindquist E.A."/>
            <person name="Lipzen A."/>
            <person name="Lundell T."/>
            <person name="Morin E."/>
            <person name="Murat C."/>
            <person name="Riley R."/>
            <person name="Ohm R."/>
            <person name="Sun H."/>
            <person name="Tunlid A."/>
            <person name="Henrissat B."/>
            <person name="Grigoriev I.V."/>
            <person name="Hibbett D.S."/>
            <person name="Martin F."/>
        </authorList>
    </citation>
    <scope>NUCLEOTIDE SEQUENCE [LARGE SCALE GENOMIC DNA]</scope>
    <source>
        <strain evidence="1 2">SS14</strain>
    </source>
</reference>
<dbReference type="EMBL" id="KN837161">
    <property type="protein sequence ID" value="KIJ38408.1"/>
    <property type="molecule type" value="Genomic_DNA"/>
</dbReference>
<accession>A0A0C9U630</accession>
<dbReference type="AlphaFoldDB" id="A0A0C9U630"/>